<comment type="caution">
    <text evidence="2">The sequence shown here is derived from an EMBL/GenBank/DDBJ whole genome shotgun (WGS) entry which is preliminary data.</text>
</comment>
<gene>
    <name evidence="2" type="ORF">Cob_v000450</name>
</gene>
<feature type="compositionally biased region" description="Basic residues" evidence="1">
    <location>
        <begin position="153"/>
        <end position="162"/>
    </location>
</feature>
<feature type="region of interest" description="Disordered" evidence="1">
    <location>
        <begin position="139"/>
        <end position="162"/>
    </location>
</feature>
<evidence type="ECO:0000313" key="2">
    <source>
        <dbReference type="EMBL" id="TDZ26426.1"/>
    </source>
</evidence>
<dbReference type="Proteomes" id="UP000014480">
    <property type="component" value="Unassembled WGS sequence"/>
</dbReference>
<organism evidence="2 3">
    <name type="scientific">Colletotrichum orbiculare (strain 104-T / ATCC 96160 / CBS 514.97 / LARS 414 / MAFF 240422)</name>
    <name type="common">Cucumber anthracnose fungus</name>
    <name type="synonym">Colletotrichum lagenarium</name>
    <dbReference type="NCBI Taxonomy" id="1213857"/>
    <lineage>
        <taxon>Eukaryota</taxon>
        <taxon>Fungi</taxon>
        <taxon>Dikarya</taxon>
        <taxon>Ascomycota</taxon>
        <taxon>Pezizomycotina</taxon>
        <taxon>Sordariomycetes</taxon>
        <taxon>Hypocreomycetidae</taxon>
        <taxon>Glomerellales</taxon>
        <taxon>Glomerellaceae</taxon>
        <taxon>Colletotrichum</taxon>
        <taxon>Colletotrichum orbiculare species complex</taxon>
    </lineage>
</organism>
<dbReference type="AlphaFoldDB" id="A0A484G6W5"/>
<evidence type="ECO:0000256" key="1">
    <source>
        <dbReference type="SAM" id="MobiDB-lite"/>
    </source>
</evidence>
<name>A0A484G6W5_COLOR</name>
<protein>
    <submittedName>
        <fullName evidence="2">Uncharacterized protein</fullName>
    </submittedName>
</protein>
<proteinExistence type="predicted"/>
<reference evidence="3" key="1">
    <citation type="journal article" date="2013" name="New Phytol.">
        <title>Comparative genomic and transcriptomic analyses reveal the hemibiotrophic stage shift of Colletotrichum fungi.</title>
        <authorList>
            <person name="Gan P."/>
            <person name="Ikeda K."/>
            <person name="Irieda H."/>
            <person name="Narusaka M."/>
            <person name="O'Connell R.J."/>
            <person name="Narusaka Y."/>
            <person name="Takano Y."/>
            <person name="Kubo Y."/>
            <person name="Shirasu K."/>
        </authorList>
    </citation>
    <scope>NUCLEOTIDE SEQUENCE [LARGE SCALE GENOMIC DNA]</scope>
    <source>
        <strain evidence="3">104-T / ATCC 96160 / CBS 514.97 / LARS 414 / MAFF 240422</strain>
    </source>
</reference>
<sequence>MLPTAALSHTHHRHPARCRRLSHHSDQPTPASCSPADALPVDRRPLRFFRLAQVCTSPTSILPYATQEHKVQILAGILGTTRENGRQQALCHVARARRVKICDVRFSHASHDNSIFLVSDPTLLRTRRPVSTLRYPRQLQSNQTKPSSDKGRCRAKSLRRSF</sequence>
<accession>A0A484G6W5</accession>
<evidence type="ECO:0000313" key="3">
    <source>
        <dbReference type="Proteomes" id="UP000014480"/>
    </source>
</evidence>
<dbReference type="EMBL" id="AMCV02000001">
    <property type="protein sequence ID" value="TDZ26426.1"/>
    <property type="molecule type" value="Genomic_DNA"/>
</dbReference>
<keyword evidence="3" id="KW-1185">Reference proteome</keyword>
<reference evidence="3" key="2">
    <citation type="journal article" date="2019" name="Mol. Plant Microbe Interact.">
        <title>Genome sequence resources for four phytopathogenic fungi from the Colletotrichum orbiculare species complex.</title>
        <authorList>
            <person name="Gan P."/>
            <person name="Tsushima A."/>
            <person name="Narusaka M."/>
            <person name="Narusaka Y."/>
            <person name="Takano Y."/>
            <person name="Kubo Y."/>
            <person name="Shirasu K."/>
        </authorList>
    </citation>
    <scope>GENOME REANNOTATION</scope>
    <source>
        <strain evidence="3">104-T / ATCC 96160 / CBS 514.97 / LARS 414 / MAFF 240422</strain>
    </source>
</reference>